<dbReference type="PATRIC" id="fig|1056511.3.peg.786"/>
<dbReference type="InterPro" id="IPR013351">
    <property type="entry name" value="T3SS_TyeA-rel"/>
</dbReference>
<reference evidence="3 4" key="1">
    <citation type="submission" date="2012-12" db="EMBL/GenBank/DDBJ databases">
        <title>Genome Assembly of Photobacterium sp. AK15.</title>
        <authorList>
            <person name="Khatri I."/>
            <person name="Vaidya B."/>
            <person name="Srinivas T.N.R."/>
            <person name="Subramanian S."/>
            <person name="Pinnaka A."/>
        </authorList>
    </citation>
    <scope>NUCLEOTIDE SEQUENCE [LARGE SCALE GENOMIC DNA]</scope>
    <source>
        <strain evidence="3 4">AK15</strain>
    </source>
</reference>
<evidence type="ECO:0000313" key="3">
    <source>
        <dbReference type="EMBL" id="ELR67216.1"/>
    </source>
</evidence>
<dbReference type="Pfam" id="PF09059">
    <property type="entry name" value="TyeA"/>
    <property type="match status" value="1"/>
</dbReference>
<dbReference type="SUPFAM" id="SSF140591">
    <property type="entry name" value="Type III secretion system domain"/>
    <property type="match status" value="2"/>
</dbReference>
<dbReference type="Pfam" id="PF07201">
    <property type="entry name" value="HrpJ"/>
    <property type="match status" value="1"/>
</dbReference>
<evidence type="ECO:0000313" key="4">
    <source>
        <dbReference type="Proteomes" id="UP000011134"/>
    </source>
</evidence>
<keyword evidence="4" id="KW-1185">Reference proteome</keyword>
<dbReference type="Gene3D" id="1.20.1280.80">
    <property type="match status" value="1"/>
</dbReference>
<sequence length="361" mass="40216">MAEVSGHMPGNLAAVAGLNSGGAKADSVVSGVAVLDKSSLADSAEELSFALAEKRPKSMAERKSEKDDSARLAWIEKIRQLLEKAPDLEKQQKLVDFVAANLGRSQTAEAFIENLKSFSDDESLQYMAGQLLAEASDSQDSEHYEAALKAFKEKNARNVLAGLNTSEVFAKELPTEQLSEARQSYRDLTDYQSHSRAWRQLVQMAKQYGSVEQAAEIHQRALSADYHALEPSQDRDILAMVMQNLNQLKQLKGIFEQTVDLARQIQGQFFVPVDEQLLMEQVLSFPDSQFVTVRQMAQMMQRLNITAFPAQVVTQQGMKAIAGDLPDGLYPGLEQRNRVMDSLQQCIDQVIDKEEMWLDGQ</sequence>
<evidence type="ECO:0000259" key="1">
    <source>
        <dbReference type="Pfam" id="PF07201"/>
    </source>
</evidence>
<dbReference type="InterPro" id="IPR038347">
    <property type="entry name" value="TyeA_sf"/>
</dbReference>
<evidence type="ECO:0000259" key="2">
    <source>
        <dbReference type="Pfam" id="PF09059"/>
    </source>
</evidence>
<feature type="domain" description="Type III secretion system effector delivery regulator TyeA" evidence="2">
    <location>
        <begin position="278"/>
        <end position="355"/>
    </location>
</feature>
<dbReference type="GO" id="GO:0046903">
    <property type="term" value="P:secretion"/>
    <property type="evidence" value="ECO:0007669"/>
    <property type="project" value="InterPro"/>
</dbReference>
<name>L8JED9_9GAMM</name>
<dbReference type="RefSeq" id="WP_007462656.1">
    <property type="nucleotide sequence ID" value="NZ_AMZO01000003.1"/>
</dbReference>
<feature type="domain" description="Hypersensitivity response secretion-like HrpJ" evidence="1">
    <location>
        <begin position="40"/>
        <end position="203"/>
    </location>
</feature>
<dbReference type="InterPro" id="IPR015144">
    <property type="entry name" value="T3SS_TyeA"/>
</dbReference>
<comment type="caution">
    <text evidence="3">The sequence shown here is derived from an EMBL/GenBank/DDBJ whole genome shotgun (WGS) entry which is preliminary data.</text>
</comment>
<dbReference type="InterPro" id="IPR010812">
    <property type="entry name" value="HrpJ-like"/>
</dbReference>
<dbReference type="OrthoDB" id="5810262at2"/>
<organism evidence="3 4">
    <name type="scientific">Photobacterium marinum</name>
    <dbReference type="NCBI Taxonomy" id="1056511"/>
    <lineage>
        <taxon>Bacteria</taxon>
        <taxon>Pseudomonadati</taxon>
        <taxon>Pseudomonadota</taxon>
        <taxon>Gammaproteobacteria</taxon>
        <taxon>Vibrionales</taxon>
        <taxon>Vibrionaceae</taxon>
        <taxon>Photobacterium</taxon>
    </lineage>
</organism>
<accession>L8JED9</accession>
<dbReference type="GO" id="GO:0019867">
    <property type="term" value="C:outer membrane"/>
    <property type="evidence" value="ECO:0007669"/>
    <property type="project" value="InterPro"/>
</dbReference>
<protein>
    <submittedName>
        <fullName evidence="3">Type III secretion outermembrane contact sensing protein (YopN,Yop4b,LcrE)</fullName>
    </submittedName>
</protein>
<dbReference type="Proteomes" id="UP000011134">
    <property type="component" value="Unassembled WGS sequence"/>
</dbReference>
<dbReference type="NCBIfam" id="TIGR02511">
    <property type="entry name" value="type_III_tyeA"/>
    <property type="match status" value="1"/>
</dbReference>
<dbReference type="EMBL" id="AMZO01000003">
    <property type="protein sequence ID" value="ELR67216.1"/>
    <property type="molecule type" value="Genomic_DNA"/>
</dbReference>
<proteinExistence type="predicted"/>
<dbReference type="AlphaFoldDB" id="L8JED9"/>
<gene>
    <name evidence="3" type="ORF">C942_02724</name>
</gene>